<dbReference type="PANTHER" id="PTHR11439:SF440">
    <property type="entry name" value="INTEGRASE CATALYTIC DOMAIN-CONTAINING PROTEIN"/>
    <property type="match status" value="1"/>
</dbReference>
<keyword evidence="2" id="KW-1185">Reference proteome</keyword>
<dbReference type="Proteomes" id="UP001159363">
    <property type="component" value="Chromosome 2"/>
</dbReference>
<name>A0ABQ9I9B2_9NEOP</name>
<evidence type="ECO:0000313" key="1">
    <source>
        <dbReference type="EMBL" id="KAJ8893239.1"/>
    </source>
</evidence>
<organism evidence="1 2">
    <name type="scientific">Dryococelus australis</name>
    <dbReference type="NCBI Taxonomy" id="614101"/>
    <lineage>
        <taxon>Eukaryota</taxon>
        <taxon>Metazoa</taxon>
        <taxon>Ecdysozoa</taxon>
        <taxon>Arthropoda</taxon>
        <taxon>Hexapoda</taxon>
        <taxon>Insecta</taxon>
        <taxon>Pterygota</taxon>
        <taxon>Neoptera</taxon>
        <taxon>Polyneoptera</taxon>
        <taxon>Phasmatodea</taxon>
        <taxon>Verophasmatodea</taxon>
        <taxon>Anareolatae</taxon>
        <taxon>Phasmatidae</taxon>
        <taxon>Eurycanthinae</taxon>
        <taxon>Dryococelus</taxon>
    </lineage>
</organism>
<sequence length="79" mass="8694">MKPTMENAGKRVLCYLEATQDLKLVNKKTQDGSLHAYSDADCVRESKDRKCGSGVAVYFCGNLVSWMSKKQSMVALSTA</sequence>
<gene>
    <name evidence="1" type="ORF">PR048_005828</name>
</gene>
<comment type="caution">
    <text evidence="1">The sequence shown here is derived from an EMBL/GenBank/DDBJ whole genome shotgun (WGS) entry which is preliminary data.</text>
</comment>
<dbReference type="EMBL" id="JARBHB010000002">
    <property type="protein sequence ID" value="KAJ8893239.1"/>
    <property type="molecule type" value="Genomic_DNA"/>
</dbReference>
<reference evidence="1 2" key="1">
    <citation type="submission" date="2023-02" db="EMBL/GenBank/DDBJ databases">
        <title>LHISI_Scaffold_Assembly.</title>
        <authorList>
            <person name="Stuart O.P."/>
            <person name="Cleave R."/>
            <person name="Magrath M.J.L."/>
            <person name="Mikheyev A.S."/>
        </authorList>
    </citation>
    <scope>NUCLEOTIDE SEQUENCE [LARGE SCALE GENOMIC DNA]</scope>
    <source>
        <strain evidence="1">Daus_M_001</strain>
        <tissue evidence="1">Leg muscle</tissue>
    </source>
</reference>
<proteinExistence type="predicted"/>
<evidence type="ECO:0000313" key="2">
    <source>
        <dbReference type="Proteomes" id="UP001159363"/>
    </source>
</evidence>
<protein>
    <submittedName>
        <fullName evidence="1">Uncharacterized protein</fullName>
    </submittedName>
</protein>
<accession>A0ABQ9I9B2</accession>
<dbReference type="PANTHER" id="PTHR11439">
    <property type="entry name" value="GAG-POL-RELATED RETROTRANSPOSON"/>
    <property type="match status" value="1"/>
</dbReference>